<keyword evidence="3" id="KW-1185">Reference proteome</keyword>
<accession>A0A239IIC1</accession>
<sequence>MRLNSNDIALNLLGTPYELLDNHAKRVTSHIAKRTHLARIVFREDDAAPTLGQRAADAVASFGGSWTFIIIFAASLILWIALNSFILVRYDRIFDAYPYILLNLFLSMLAAIQAPIILMSQNRQAQRDRRDAEYDYEVNLKAELEIMLLHEKLDLLRDGQWGELLEMQKEQLKLLSDLISQRTTNQTGGGYHSPFP</sequence>
<evidence type="ECO:0000256" key="1">
    <source>
        <dbReference type="SAM" id="Phobius"/>
    </source>
</evidence>
<dbReference type="OrthoDB" id="9795736at2"/>
<keyword evidence="1" id="KW-0472">Membrane</keyword>
<feature type="transmembrane region" description="Helical" evidence="1">
    <location>
        <begin position="68"/>
        <end position="90"/>
    </location>
</feature>
<gene>
    <name evidence="2" type="ORF">SAMN06265795_109128</name>
</gene>
<evidence type="ECO:0000313" key="3">
    <source>
        <dbReference type="Proteomes" id="UP000198284"/>
    </source>
</evidence>
<dbReference type="PANTHER" id="PTHR41386:SF1">
    <property type="entry name" value="MEMBRANE PROTEIN"/>
    <property type="match status" value="1"/>
</dbReference>
<keyword evidence="1" id="KW-1133">Transmembrane helix</keyword>
<dbReference type="Proteomes" id="UP000198284">
    <property type="component" value="Unassembled WGS sequence"/>
</dbReference>
<dbReference type="PANTHER" id="PTHR41386">
    <property type="entry name" value="INTEGRAL MEMBRANE PROTEIN-RELATED"/>
    <property type="match status" value="1"/>
</dbReference>
<dbReference type="Pfam" id="PF06210">
    <property type="entry name" value="DUF1003"/>
    <property type="match status" value="1"/>
</dbReference>
<evidence type="ECO:0000313" key="2">
    <source>
        <dbReference type="EMBL" id="SNS93400.1"/>
    </source>
</evidence>
<name>A0A239IIC1_9BURK</name>
<proteinExistence type="predicted"/>
<protein>
    <submittedName>
        <fullName evidence="2">Uncharacterized membrane protein</fullName>
    </submittedName>
</protein>
<dbReference type="AlphaFoldDB" id="A0A239IIC1"/>
<keyword evidence="1" id="KW-0812">Transmembrane</keyword>
<organism evidence="2 3">
    <name type="scientific">Noviherbaspirillum humi</name>
    <dbReference type="NCBI Taxonomy" id="1688639"/>
    <lineage>
        <taxon>Bacteria</taxon>
        <taxon>Pseudomonadati</taxon>
        <taxon>Pseudomonadota</taxon>
        <taxon>Betaproteobacteria</taxon>
        <taxon>Burkholderiales</taxon>
        <taxon>Oxalobacteraceae</taxon>
        <taxon>Noviherbaspirillum</taxon>
    </lineage>
</organism>
<dbReference type="EMBL" id="FZOT01000009">
    <property type="protein sequence ID" value="SNS93400.1"/>
    <property type="molecule type" value="Genomic_DNA"/>
</dbReference>
<dbReference type="RefSeq" id="WP_089400050.1">
    <property type="nucleotide sequence ID" value="NZ_FZOT01000009.1"/>
</dbReference>
<reference evidence="2 3" key="1">
    <citation type="submission" date="2017-06" db="EMBL/GenBank/DDBJ databases">
        <authorList>
            <person name="Kim H.J."/>
            <person name="Triplett B.A."/>
        </authorList>
    </citation>
    <scope>NUCLEOTIDE SEQUENCE [LARGE SCALE GENOMIC DNA]</scope>
    <source>
        <strain evidence="2 3">U15</strain>
    </source>
</reference>
<feature type="transmembrane region" description="Helical" evidence="1">
    <location>
        <begin position="96"/>
        <end position="120"/>
    </location>
</feature>
<dbReference type="InterPro" id="IPR010406">
    <property type="entry name" value="DUF1003"/>
</dbReference>